<dbReference type="InterPro" id="IPR012334">
    <property type="entry name" value="Pectin_lyas_fold"/>
</dbReference>
<dbReference type="InterPro" id="IPR006626">
    <property type="entry name" value="PbH1"/>
</dbReference>
<evidence type="ECO:0000313" key="3">
    <source>
        <dbReference type="EMBL" id="PIQ69045.1"/>
    </source>
</evidence>
<proteinExistence type="predicted"/>
<dbReference type="EMBL" id="PCVG01000014">
    <property type="protein sequence ID" value="PIQ69045.1"/>
    <property type="molecule type" value="Genomic_DNA"/>
</dbReference>
<gene>
    <name evidence="3" type="ORF">COV91_00965</name>
</gene>
<dbReference type="Pfam" id="PF13229">
    <property type="entry name" value="Beta_helix"/>
    <property type="match status" value="1"/>
</dbReference>
<sequence>MRNSVTKKGKKLSITVFSIVVLFMVMGVFSFLIFRNPLSEASSSFQTIRSVALRNPVTIHFLHTYHSLRKLPDIVFAPYYLAKSKLPLRSLSVTPESVSFLNSNLPSDPIGGYLESENRKWVNGVFLSDTYVGEVDVKYRGTNANHWNSFQKSFRVKFSGQNLFDGIKSLDFIIPYDRGYFVDPLNLYRARKLGIESLQIGFSRLKLNGVDQGVYLTVERWSNRLLQKRRGPDNLAIFDTNDGIISGTLEENPDGSSFTVKQREGSSIFTRHTGSEVDDYALEVLFRVLEDTDDETFQRVIPNIINLEKFYAFDIVSILSGSKHFDSNFGNTFLIFNPATGKFEISPWDLGVHPISPESADHKILLTQRILSVPEFRAERNKMLSSYIKDEDNLQDDLGFYDQLFQDTKVDFFTDNTKLYNNFQFLKQVQSFRDTLESNFRDAHVVLNYGDDYYRVASTSVAEQKAEEPRLENSFERFFETGYSINKFLSENPAFVRYDRETIALLPGVHFFTKDVIVPTGMRVLLHPDATIYLGEGVSFFSYSPVIAKGLPYLPIQISGMEAKKPWGTFAVINTESEESVLEYVMFDGGSGARINGITTTGMVAFHNADVSISHSTFKNSKDDDALNIKYGRGLVLDSLFENTFSDAIDLDFVALSTNIKGNVFKGIGPVTGGDGIDLSWSDVVVEENVIKGCSDKGVSVGESSKPILKNNTIENCNIGVAVKDSSSAQIIGNHIKGVHLGVVAYRKKDVFDGGTAHVEGNTIEETDIPFAADSHSSITGAGTVKPYEYIQE</sequence>
<dbReference type="Gene3D" id="2.160.20.10">
    <property type="entry name" value="Single-stranded right-handed beta-helix, Pectin lyase-like"/>
    <property type="match status" value="1"/>
</dbReference>
<dbReference type="InterPro" id="IPR014867">
    <property type="entry name" value="Spore_coat_CotH_CotH2/3/7"/>
</dbReference>
<name>A0A2H0KCV1_9BACT</name>
<organism evidence="3 4">
    <name type="scientific">Candidatus Taylorbacteria bacterium CG11_big_fil_rev_8_21_14_0_20_46_11</name>
    <dbReference type="NCBI Taxonomy" id="1975025"/>
    <lineage>
        <taxon>Bacteria</taxon>
        <taxon>Candidatus Tayloriibacteriota</taxon>
    </lineage>
</organism>
<accession>A0A2H0KCV1</accession>
<feature type="transmembrane region" description="Helical" evidence="1">
    <location>
        <begin position="12"/>
        <end position="34"/>
    </location>
</feature>
<keyword evidence="1" id="KW-0812">Transmembrane</keyword>
<comment type="caution">
    <text evidence="3">The sequence shown here is derived from an EMBL/GenBank/DDBJ whole genome shotgun (WGS) entry which is preliminary data.</text>
</comment>
<reference evidence="3 4" key="1">
    <citation type="submission" date="2017-09" db="EMBL/GenBank/DDBJ databases">
        <title>Depth-based differentiation of microbial function through sediment-hosted aquifers and enrichment of novel symbionts in the deep terrestrial subsurface.</title>
        <authorList>
            <person name="Probst A.J."/>
            <person name="Ladd B."/>
            <person name="Jarett J.K."/>
            <person name="Geller-Mcgrath D.E."/>
            <person name="Sieber C.M."/>
            <person name="Emerson J.B."/>
            <person name="Anantharaman K."/>
            <person name="Thomas B.C."/>
            <person name="Malmstrom R."/>
            <person name="Stieglmeier M."/>
            <person name="Klingl A."/>
            <person name="Woyke T."/>
            <person name="Ryan C.M."/>
            <person name="Banfield J.F."/>
        </authorList>
    </citation>
    <scope>NUCLEOTIDE SEQUENCE [LARGE SCALE GENOMIC DNA]</scope>
    <source>
        <strain evidence="3">CG11_big_fil_rev_8_21_14_0_20_46_11</strain>
    </source>
</reference>
<dbReference type="PANTHER" id="PTHR40050:SF1">
    <property type="entry name" value="INNER SPORE COAT PROTEIN H"/>
    <property type="match status" value="1"/>
</dbReference>
<dbReference type="SMART" id="SM00710">
    <property type="entry name" value="PbH1"/>
    <property type="match status" value="5"/>
</dbReference>
<feature type="domain" description="Right handed beta helix" evidence="2">
    <location>
        <begin position="658"/>
        <end position="767"/>
    </location>
</feature>
<keyword evidence="1" id="KW-1133">Transmembrane helix</keyword>
<dbReference type="Proteomes" id="UP000229342">
    <property type="component" value="Unassembled WGS sequence"/>
</dbReference>
<dbReference type="InterPro" id="IPR039448">
    <property type="entry name" value="Beta_helix"/>
</dbReference>
<dbReference type="InterPro" id="IPR022441">
    <property type="entry name" value="Para_beta_helix_rpt-2"/>
</dbReference>
<evidence type="ECO:0000313" key="4">
    <source>
        <dbReference type="Proteomes" id="UP000229342"/>
    </source>
</evidence>
<dbReference type="SUPFAM" id="SSF51126">
    <property type="entry name" value="Pectin lyase-like"/>
    <property type="match status" value="1"/>
</dbReference>
<dbReference type="Pfam" id="PF08757">
    <property type="entry name" value="CotH"/>
    <property type="match status" value="1"/>
</dbReference>
<dbReference type="PANTHER" id="PTHR40050">
    <property type="entry name" value="INNER SPORE COAT PROTEIN H"/>
    <property type="match status" value="1"/>
</dbReference>
<dbReference type="NCBIfam" id="TIGR03804">
    <property type="entry name" value="para_beta_helix"/>
    <property type="match status" value="2"/>
</dbReference>
<evidence type="ECO:0000259" key="2">
    <source>
        <dbReference type="Pfam" id="PF13229"/>
    </source>
</evidence>
<dbReference type="InterPro" id="IPR011050">
    <property type="entry name" value="Pectin_lyase_fold/virulence"/>
</dbReference>
<dbReference type="AlphaFoldDB" id="A0A2H0KCV1"/>
<protein>
    <recommendedName>
        <fullName evidence="2">Right handed beta helix domain-containing protein</fullName>
    </recommendedName>
</protein>
<keyword evidence="1" id="KW-0472">Membrane</keyword>
<evidence type="ECO:0000256" key="1">
    <source>
        <dbReference type="SAM" id="Phobius"/>
    </source>
</evidence>